<proteinExistence type="inferred from homology"/>
<comment type="catalytic activity">
    <reaction evidence="3">
        <text>a (3S)-3-hydroxyacyl-CoA = a (2E)-enoyl-CoA + H2O</text>
        <dbReference type="Rhea" id="RHEA:16105"/>
        <dbReference type="ChEBI" id="CHEBI:15377"/>
        <dbReference type="ChEBI" id="CHEBI:57318"/>
        <dbReference type="ChEBI" id="CHEBI:58856"/>
        <dbReference type="EC" id="4.2.1.17"/>
    </reaction>
</comment>
<dbReference type="RefSeq" id="WP_067580638.1">
    <property type="nucleotide sequence ID" value="NZ_JABMCZ010000002.1"/>
</dbReference>
<dbReference type="InterPro" id="IPR029045">
    <property type="entry name" value="ClpP/crotonase-like_dom_sf"/>
</dbReference>
<name>A0A164HRU3_9NOCA</name>
<comment type="similarity">
    <text evidence="1">Belongs to the enoyl-CoA hydratase/isomerase family.</text>
</comment>
<dbReference type="PANTHER" id="PTHR11941">
    <property type="entry name" value="ENOYL-COA HYDRATASE-RELATED"/>
    <property type="match status" value="1"/>
</dbReference>
<dbReference type="GO" id="GO:0004300">
    <property type="term" value="F:enoyl-CoA hydratase activity"/>
    <property type="evidence" value="ECO:0007669"/>
    <property type="project" value="UniProtKB-EC"/>
</dbReference>
<evidence type="ECO:0000256" key="4">
    <source>
        <dbReference type="ARBA" id="ARBA00023717"/>
    </source>
</evidence>
<dbReference type="InterPro" id="IPR001753">
    <property type="entry name" value="Enoyl-CoA_hydra/iso"/>
</dbReference>
<evidence type="ECO:0000256" key="1">
    <source>
        <dbReference type="ARBA" id="ARBA00005254"/>
    </source>
</evidence>
<evidence type="ECO:0000256" key="2">
    <source>
        <dbReference type="ARBA" id="ARBA00023239"/>
    </source>
</evidence>
<dbReference type="Gene3D" id="3.90.226.10">
    <property type="entry name" value="2-enoyl-CoA Hydratase, Chain A, domain 1"/>
    <property type="match status" value="1"/>
</dbReference>
<dbReference type="GO" id="GO:0006635">
    <property type="term" value="P:fatty acid beta-oxidation"/>
    <property type="evidence" value="ECO:0007669"/>
    <property type="project" value="TreeGrafter"/>
</dbReference>
<dbReference type="SUPFAM" id="SSF52096">
    <property type="entry name" value="ClpP/crotonase"/>
    <property type="match status" value="1"/>
</dbReference>
<organism evidence="5 6">
    <name type="scientific">Nocardia terpenica</name>
    <dbReference type="NCBI Taxonomy" id="455432"/>
    <lineage>
        <taxon>Bacteria</taxon>
        <taxon>Bacillati</taxon>
        <taxon>Actinomycetota</taxon>
        <taxon>Actinomycetes</taxon>
        <taxon>Mycobacteriales</taxon>
        <taxon>Nocardiaceae</taxon>
        <taxon>Nocardia</taxon>
    </lineage>
</organism>
<comment type="caution">
    <text evidence="5">The sequence shown here is derived from an EMBL/GenBank/DDBJ whole genome shotgun (WGS) entry which is preliminary data.</text>
</comment>
<evidence type="ECO:0000313" key="5">
    <source>
        <dbReference type="EMBL" id="KZM68753.1"/>
    </source>
</evidence>
<dbReference type="AlphaFoldDB" id="A0A164HRU3"/>
<evidence type="ECO:0000313" key="6">
    <source>
        <dbReference type="Proteomes" id="UP000076512"/>
    </source>
</evidence>
<reference evidence="5 6" key="1">
    <citation type="submission" date="2016-04" db="EMBL/GenBank/DDBJ databases">
        <authorList>
            <person name="Evans L.H."/>
            <person name="Alamgir A."/>
            <person name="Owens N."/>
            <person name="Weber N.D."/>
            <person name="Virtaneva K."/>
            <person name="Barbian K."/>
            <person name="Babar A."/>
            <person name="Rosenke K."/>
        </authorList>
    </citation>
    <scope>NUCLEOTIDE SEQUENCE [LARGE SCALE GENOMIC DNA]</scope>
    <source>
        <strain evidence="5 6">IFM 0406</strain>
    </source>
</reference>
<dbReference type="EMBL" id="LWGR01000021">
    <property type="protein sequence ID" value="KZM68753.1"/>
    <property type="molecule type" value="Genomic_DNA"/>
</dbReference>
<comment type="catalytic activity">
    <reaction evidence="4">
        <text>a 4-saturated-(3S)-3-hydroxyacyl-CoA = a (3E)-enoyl-CoA + H2O</text>
        <dbReference type="Rhea" id="RHEA:20724"/>
        <dbReference type="ChEBI" id="CHEBI:15377"/>
        <dbReference type="ChEBI" id="CHEBI:58521"/>
        <dbReference type="ChEBI" id="CHEBI:137480"/>
        <dbReference type="EC" id="4.2.1.17"/>
    </reaction>
</comment>
<accession>A0A164HRU3</accession>
<dbReference type="PANTHER" id="PTHR11941:SF54">
    <property type="entry name" value="ENOYL-COA HYDRATASE, MITOCHONDRIAL"/>
    <property type="match status" value="1"/>
</dbReference>
<keyword evidence="2" id="KW-0456">Lyase</keyword>
<dbReference type="Pfam" id="PF00378">
    <property type="entry name" value="ECH_1"/>
    <property type="match status" value="1"/>
</dbReference>
<sequence length="264" mass="28766">MDYRTLRLRVTDRIATVTLHRPERRNAFTAEMGAELADAYRYCDAEDEVRVVVLTGTPPAFCAGADLGAGDRTFSAPAADFSAAGVDRPAWQVRKPVIAAVNGHALGIGLTLALQCDLCIMATDAKYGVVQVRRGMIGDAYSHWALPRLIGISRAAYLLLTGATFDGHRAHSMGLCLHTVPADQVLDAATTIARDIAENTAPLAVAASKRLLWSSFERNAPETGTLETNLHRTLMNHPDAREAMRAYLEDRPPHWTGHVDQLPR</sequence>
<keyword evidence="6" id="KW-1185">Reference proteome</keyword>
<gene>
    <name evidence="5" type="ORF">AWN90_13200</name>
</gene>
<evidence type="ECO:0000256" key="3">
    <source>
        <dbReference type="ARBA" id="ARBA00023709"/>
    </source>
</evidence>
<dbReference type="Proteomes" id="UP000076512">
    <property type="component" value="Unassembled WGS sequence"/>
</dbReference>
<dbReference type="Gene3D" id="1.10.12.10">
    <property type="entry name" value="Lyase 2-enoyl-coa Hydratase, Chain A, domain 2"/>
    <property type="match status" value="1"/>
</dbReference>
<dbReference type="InterPro" id="IPR014748">
    <property type="entry name" value="Enoyl-CoA_hydra_C"/>
</dbReference>
<protein>
    <submittedName>
        <fullName evidence="5">Crotonase</fullName>
    </submittedName>
</protein>
<dbReference type="STRING" id="455432.AWN90_13200"/>
<dbReference type="CDD" id="cd06558">
    <property type="entry name" value="crotonase-like"/>
    <property type="match status" value="1"/>
</dbReference>